<dbReference type="EMBL" id="JADNYJ010000170">
    <property type="protein sequence ID" value="KAF8877445.1"/>
    <property type="molecule type" value="Genomic_DNA"/>
</dbReference>
<protein>
    <submittedName>
        <fullName evidence="2">Uncharacterized protein</fullName>
    </submittedName>
</protein>
<feature type="region of interest" description="Disordered" evidence="1">
    <location>
        <begin position="1"/>
        <end position="72"/>
    </location>
</feature>
<keyword evidence="3" id="KW-1185">Reference proteome</keyword>
<evidence type="ECO:0000313" key="3">
    <source>
        <dbReference type="Proteomes" id="UP000724874"/>
    </source>
</evidence>
<organism evidence="2 3">
    <name type="scientific">Gymnopilus junonius</name>
    <name type="common">Spectacular rustgill mushroom</name>
    <name type="synonym">Gymnopilus spectabilis subsp. junonius</name>
    <dbReference type="NCBI Taxonomy" id="109634"/>
    <lineage>
        <taxon>Eukaryota</taxon>
        <taxon>Fungi</taxon>
        <taxon>Dikarya</taxon>
        <taxon>Basidiomycota</taxon>
        <taxon>Agaricomycotina</taxon>
        <taxon>Agaricomycetes</taxon>
        <taxon>Agaricomycetidae</taxon>
        <taxon>Agaricales</taxon>
        <taxon>Agaricineae</taxon>
        <taxon>Hymenogastraceae</taxon>
        <taxon>Gymnopilus</taxon>
    </lineage>
</organism>
<sequence>MTTFRRSLGPLYLSRRRNPNSWTRRTSPTRATLARHPPSKDLPPHHHLHQRSSRREASKPGLGDTCPPFLRW</sequence>
<dbReference type="Proteomes" id="UP000724874">
    <property type="component" value="Unassembled WGS sequence"/>
</dbReference>
<reference evidence="2" key="1">
    <citation type="submission" date="2020-11" db="EMBL/GenBank/DDBJ databases">
        <authorList>
            <consortium name="DOE Joint Genome Institute"/>
            <person name="Ahrendt S."/>
            <person name="Riley R."/>
            <person name="Andreopoulos W."/>
            <person name="LaButti K."/>
            <person name="Pangilinan J."/>
            <person name="Ruiz-duenas F.J."/>
            <person name="Barrasa J.M."/>
            <person name="Sanchez-Garcia M."/>
            <person name="Camarero S."/>
            <person name="Miyauchi S."/>
            <person name="Serrano A."/>
            <person name="Linde D."/>
            <person name="Babiker R."/>
            <person name="Drula E."/>
            <person name="Ayuso-Fernandez I."/>
            <person name="Pacheco R."/>
            <person name="Padilla G."/>
            <person name="Ferreira P."/>
            <person name="Barriuso J."/>
            <person name="Kellner H."/>
            <person name="Castanera R."/>
            <person name="Alfaro M."/>
            <person name="Ramirez L."/>
            <person name="Pisabarro A.G."/>
            <person name="Kuo A."/>
            <person name="Tritt A."/>
            <person name="Lipzen A."/>
            <person name="He G."/>
            <person name="Yan M."/>
            <person name="Ng V."/>
            <person name="Cullen D."/>
            <person name="Martin F."/>
            <person name="Rosso M.-N."/>
            <person name="Henrissat B."/>
            <person name="Hibbett D."/>
            <person name="Martinez A.T."/>
            <person name="Grigoriev I.V."/>
        </authorList>
    </citation>
    <scope>NUCLEOTIDE SEQUENCE</scope>
    <source>
        <strain evidence="2">AH 44721</strain>
    </source>
</reference>
<proteinExistence type="predicted"/>
<feature type="compositionally biased region" description="Polar residues" evidence="1">
    <location>
        <begin position="19"/>
        <end position="30"/>
    </location>
</feature>
<dbReference type="AlphaFoldDB" id="A0A9P5TH92"/>
<accession>A0A9P5TH92</accession>
<comment type="caution">
    <text evidence="2">The sequence shown here is derived from an EMBL/GenBank/DDBJ whole genome shotgun (WGS) entry which is preliminary data.</text>
</comment>
<evidence type="ECO:0000313" key="2">
    <source>
        <dbReference type="EMBL" id="KAF8877445.1"/>
    </source>
</evidence>
<gene>
    <name evidence="2" type="ORF">CPB84DRAFT_1794905</name>
</gene>
<name>A0A9P5TH92_GYMJU</name>
<evidence type="ECO:0000256" key="1">
    <source>
        <dbReference type="SAM" id="MobiDB-lite"/>
    </source>
</evidence>